<evidence type="ECO:0000313" key="2">
    <source>
        <dbReference type="EMBL" id="KAF8666441.1"/>
    </source>
</evidence>
<name>A0A835E7Q6_9POAL</name>
<comment type="caution">
    <text evidence="2">The sequence shown here is derived from an EMBL/GenBank/DDBJ whole genome shotgun (WGS) entry which is preliminary data.</text>
</comment>
<accession>A0A835E7Q6</accession>
<dbReference type="AlphaFoldDB" id="A0A835E7Q6"/>
<dbReference type="Proteomes" id="UP000636709">
    <property type="component" value="Unassembled WGS sequence"/>
</dbReference>
<reference evidence="2" key="1">
    <citation type="submission" date="2020-07" db="EMBL/GenBank/DDBJ databases">
        <title>Genome sequence and genetic diversity analysis of an under-domesticated orphan crop, white fonio (Digitaria exilis).</title>
        <authorList>
            <person name="Bennetzen J.L."/>
            <person name="Chen S."/>
            <person name="Ma X."/>
            <person name="Wang X."/>
            <person name="Yssel A.E.J."/>
            <person name="Chaluvadi S.R."/>
            <person name="Johnson M."/>
            <person name="Gangashetty P."/>
            <person name="Hamidou F."/>
            <person name="Sanogo M.D."/>
            <person name="Zwaenepoel A."/>
            <person name="Wallace J."/>
            <person name="Van De Peer Y."/>
            <person name="Van Deynze A."/>
        </authorList>
    </citation>
    <scope>NUCLEOTIDE SEQUENCE</scope>
    <source>
        <tissue evidence="2">Leaves</tissue>
    </source>
</reference>
<feature type="signal peptide" evidence="1">
    <location>
        <begin position="1"/>
        <end position="23"/>
    </location>
</feature>
<evidence type="ECO:0000256" key="1">
    <source>
        <dbReference type="SAM" id="SignalP"/>
    </source>
</evidence>
<dbReference type="EMBL" id="JACEFO010002306">
    <property type="protein sequence ID" value="KAF8666441.1"/>
    <property type="molecule type" value="Genomic_DNA"/>
</dbReference>
<gene>
    <name evidence="2" type="ORF">HU200_053551</name>
</gene>
<sequence length="150" mass="16071">MASLVRVAFVVVVYVVLLHSSMGQQPAPTSPPSDCTNQCTSMCTQGCQSVNSDPSKCESAQSVYNGCFTQCTKDCKGSSCAHLSCEMGSCSDTCHNPCALNCCDYCTTAAKHETYDCTRTARDVKMYCMPNCMDDCIKFNCTSGSPPPMA</sequence>
<keyword evidence="1" id="KW-0732">Signal</keyword>
<keyword evidence="3" id="KW-1185">Reference proteome</keyword>
<feature type="chain" id="PRO_5032635833" evidence="1">
    <location>
        <begin position="24"/>
        <end position="150"/>
    </location>
</feature>
<organism evidence="2 3">
    <name type="scientific">Digitaria exilis</name>
    <dbReference type="NCBI Taxonomy" id="1010633"/>
    <lineage>
        <taxon>Eukaryota</taxon>
        <taxon>Viridiplantae</taxon>
        <taxon>Streptophyta</taxon>
        <taxon>Embryophyta</taxon>
        <taxon>Tracheophyta</taxon>
        <taxon>Spermatophyta</taxon>
        <taxon>Magnoliopsida</taxon>
        <taxon>Liliopsida</taxon>
        <taxon>Poales</taxon>
        <taxon>Poaceae</taxon>
        <taxon>PACMAD clade</taxon>
        <taxon>Panicoideae</taxon>
        <taxon>Panicodae</taxon>
        <taxon>Paniceae</taxon>
        <taxon>Anthephorinae</taxon>
        <taxon>Digitaria</taxon>
    </lineage>
</organism>
<proteinExistence type="predicted"/>
<evidence type="ECO:0000313" key="3">
    <source>
        <dbReference type="Proteomes" id="UP000636709"/>
    </source>
</evidence>
<protein>
    <submittedName>
        <fullName evidence="2">Uncharacterized protein</fullName>
    </submittedName>
</protein>